<comment type="caution">
    <text evidence="1">The sequence shown here is derived from an EMBL/GenBank/DDBJ whole genome shotgun (WGS) entry which is preliminary data.</text>
</comment>
<dbReference type="SUPFAM" id="SSF52047">
    <property type="entry name" value="RNI-like"/>
    <property type="match status" value="1"/>
</dbReference>
<dbReference type="EMBL" id="JANJYJ010000007">
    <property type="protein sequence ID" value="KAK3200795.1"/>
    <property type="molecule type" value="Genomic_DNA"/>
</dbReference>
<accession>A0AAE0A5D9</accession>
<organism evidence="1 2">
    <name type="scientific">Dipteronia sinensis</name>
    <dbReference type="NCBI Taxonomy" id="43782"/>
    <lineage>
        <taxon>Eukaryota</taxon>
        <taxon>Viridiplantae</taxon>
        <taxon>Streptophyta</taxon>
        <taxon>Embryophyta</taxon>
        <taxon>Tracheophyta</taxon>
        <taxon>Spermatophyta</taxon>
        <taxon>Magnoliopsida</taxon>
        <taxon>eudicotyledons</taxon>
        <taxon>Gunneridae</taxon>
        <taxon>Pentapetalae</taxon>
        <taxon>rosids</taxon>
        <taxon>malvids</taxon>
        <taxon>Sapindales</taxon>
        <taxon>Sapindaceae</taxon>
        <taxon>Hippocastanoideae</taxon>
        <taxon>Acereae</taxon>
        <taxon>Dipteronia</taxon>
    </lineage>
</organism>
<dbReference type="AlphaFoldDB" id="A0AAE0A5D9"/>
<gene>
    <name evidence="1" type="ORF">Dsin_024210</name>
</gene>
<evidence type="ECO:0000313" key="2">
    <source>
        <dbReference type="Proteomes" id="UP001281410"/>
    </source>
</evidence>
<name>A0AAE0A5D9_9ROSI</name>
<reference evidence="1" key="1">
    <citation type="journal article" date="2023" name="Plant J.">
        <title>Genome sequences and population genomics provide insights into the demographic history, inbreeding, and mutation load of two 'living fossil' tree species of Dipteronia.</title>
        <authorList>
            <person name="Feng Y."/>
            <person name="Comes H.P."/>
            <person name="Chen J."/>
            <person name="Zhu S."/>
            <person name="Lu R."/>
            <person name="Zhang X."/>
            <person name="Li P."/>
            <person name="Qiu J."/>
            <person name="Olsen K.M."/>
            <person name="Qiu Y."/>
        </authorList>
    </citation>
    <scope>NUCLEOTIDE SEQUENCE</scope>
    <source>
        <strain evidence="1">NBL</strain>
    </source>
</reference>
<proteinExistence type="predicted"/>
<sequence length="211" mass="23919">MRLPEELCKLTGLRLLDLSGTCESLVHIPPNIIPSLTQLEELYLSSKSIEWEVQGGSNASVNELKCLPRLTGLEIQIPNTNVLSKGLFSKNLEMYNINIGQPSDNDRFQRKWPQTSRKLELNIGNNCSCFEDVLHKTPSVKNVLSALDGGEGFPKLKQLWVHDSSCFRTVADCSESESYHPFPSLETLFLEKLNNLRRYIMVNLEQSFYAN</sequence>
<dbReference type="Gene3D" id="3.80.10.10">
    <property type="entry name" value="Ribonuclease Inhibitor"/>
    <property type="match status" value="1"/>
</dbReference>
<dbReference type="PANTHER" id="PTHR47186:SF3">
    <property type="entry name" value="OS09G0267800 PROTEIN"/>
    <property type="match status" value="1"/>
</dbReference>
<dbReference type="Proteomes" id="UP001281410">
    <property type="component" value="Unassembled WGS sequence"/>
</dbReference>
<keyword evidence="2" id="KW-1185">Reference proteome</keyword>
<dbReference type="PANTHER" id="PTHR47186">
    <property type="entry name" value="LEUCINE-RICH REPEAT-CONTAINING PROTEIN 57"/>
    <property type="match status" value="1"/>
</dbReference>
<protein>
    <submittedName>
        <fullName evidence="1">Uncharacterized protein</fullName>
    </submittedName>
</protein>
<dbReference type="InterPro" id="IPR032675">
    <property type="entry name" value="LRR_dom_sf"/>
</dbReference>
<evidence type="ECO:0000313" key="1">
    <source>
        <dbReference type="EMBL" id="KAK3200795.1"/>
    </source>
</evidence>